<evidence type="ECO:0008006" key="4">
    <source>
        <dbReference type="Google" id="ProtNLM"/>
    </source>
</evidence>
<keyword evidence="1" id="KW-1133">Transmembrane helix</keyword>
<proteinExistence type="predicted"/>
<dbReference type="EMBL" id="MAOE01000095">
    <property type="protein sequence ID" value="OJD62478.1"/>
    <property type="molecule type" value="Genomic_DNA"/>
</dbReference>
<feature type="transmembrane region" description="Helical" evidence="1">
    <location>
        <begin position="66"/>
        <end position="86"/>
    </location>
</feature>
<keyword evidence="1" id="KW-0812">Transmembrane</keyword>
<evidence type="ECO:0000313" key="3">
    <source>
        <dbReference type="Proteomes" id="UP000181873"/>
    </source>
</evidence>
<organism evidence="2 3">
    <name type="scientific">Bacillus albus</name>
    <dbReference type="NCBI Taxonomy" id="2026189"/>
    <lineage>
        <taxon>Bacteria</taxon>
        <taxon>Bacillati</taxon>
        <taxon>Bacillota</taxon>
        <taxon>Bacilli</taxon>
        <taxon>Bacillales</taxon>
        <taxon>Bacillaceae</taxon>
        <taxon>Bacillus</taxon>
        <taxon>Bacillus cereus group</taxon>
    </lineage>
</organism>
<dbReference type="AlphaFoldDB" id="A0A1J9T864"/>
<reference evidence="2 3" key="1">
    <citation type="submission" date="2016-06" db="EMBL/GenBank/DDBJ databases">
        <title>First insights into the genetic diversity and population structure of in the Bacillus cereus group bacteria from diverse marine environments.</title>
        <authorList>
            <person name="Liu Y."/>
            <person name="Lai Q."/>
            <person name="Shao Z."/>
        </authorList>
    </citation>
    <scope>NUCLEOTIDE SEQUENCE [LARGE SCALE GENOMIC DNA]</scope>
    <source>
        <strain evidence="2 3">N35-10-2</strain>
    </source>
</reference>
<sequence length="262" mass="30731">MSYFLGRILKGRMFWLSLFIMLVIVIAQYISMLVTTKGFNDDGIIKVSPYLSNILHFNRLPFYSEFYLLIFPMISAMAVAGIYRIDKNYGFIYPVISKMGTRHYFRLLYFINFIASFFIISAPLLFHFYLYVMTYPTVAPHPILNYMAATVSPTAQFNTVYYEYPTLYFLMYVFLNGLYGAVFSSLALSVSFFIKRVYFIYLVPFILHIFWLGIGKGILNPKDYLIKDLGFFELQIFFSVLLCIWFCSVVLYLRGSRKHVLL</sequence>
<name>A0A1J9T864_9BACI</name>
<evidence type="ECO:0000256" key="1">
    <source>
        <dbReference type="SAM" id="Phobius"/>
    </source>
</evidence>
<keyword evidence="1" id="KW-0472">Membrane</keyword>
<accession>A0A1J9T864</accession>
<feature type="transmembrane region" description="Helical" evidence="1">
    <location>
        <begin position="197"/>
        <end position="214"/>
    </location>
</feature>
<dbReference type="RefSeq" id="WP_048528144.1">
    <property type="nucleotide sequence ID" value="NZ_CBCSIO010000004.1"/>
</dbReference>
<gene>
    <name evidence="2" type="ORF">BAU25_14490</name>
</gene>
<evidence type="ECO:0000313" key="2">
    <source>
        <dbReference type="EMBL" id="OJD62478.1"/>
    </source>
</evidence>
<feature type="transmembrane region" description="Helical" evidence="1">
    <location>
        <begin position="234"/>
        <end position="253"/>
    </location>
</feature>
<feature type="transmembrane region" description="Helical" evidence="1">
    <location>
        <begin position="107"/>
        <end position="132"/>
    </location>
</feature>
<comment type="caution">
    <text evidence="2">The sequence shown here is derived from an EMBL/GenBank/DDBJ whole genome shotgun (WGS) entry which is preliminary data.</text>
</comment>
<dbReference type="Proteomes" id="UP000181873">
    <property type="component" value="Unassembled WGS sequence"/>
</dbReference>
<feature type="transmembrane region" description="Helical" evidence="1">
    <location>
        <begin position="12"/>
        <end position="30"/>
    </location>
</feature>
<protein>
    <recommendedName>
        <fullName evidence="4">Membrane-spanning protein</fullName>
    </recommendedName>
</protein>
<feature type="transmembrane region" description="Helical" evidence="1">
    <location>
        <begin position="167"/>
        <end position="190"/>
    </location>
</feature>